<feature type="non-terminal residue" evidence="2">
    <location>
        <position position="122"/>
    </location>
</feature>
<feature type="domain" description="USP" evidence="1">
    <location>
        <begin position="1"/>
        <end position="92"/>
    </location>
</feature>
<dbReference type="Pfam" id="PF00443">
    <property type="entry name" value="UCH"/>
    <property type="match status" value="1"/>
</dbReference>
<evidence type="ECO:0000313" key="2">
    <source>
        <dbReference type="EMBL" id="CAF4155274.1"/>
    </source>
</evidence>
<protein>
    <recommendedName>
        <fullName evidence="1">USP domain-containing protein</fullName>
    </recommendedName>
</protein>
<dbReference type="CDD" id="cd02257">
    <property type="entry name" value="Peptidase_C19"/>
    <property type="match status" value="1"/>
</dbReference>
<gene>
    <name evidence="2" type="ORF">GIL414_LOCUS19705</name>
</gene>
<dbReference type="PROSITE" id="PS50235">
    <property type="entry name" value="USP_3"/>
    <property type="match status" value="1"/>
</dbReference>
<dbReference type="Proteomes" id="UP000681720">
    <property type="component" value="Unassembled WGS sequence"/>
</dbReference>
<proteinExistence type="predicted"/>
<organism evidence="2 3">
    <name type="scientific">Rotaria magnacalcarata</name>
    <dbReference type="NCBI Taxonomy" id="392030"/>
    <lineage>
        <taxon>Eukaryota</taxon>
        <taxon>Metazoa</taxon>
        <taxon>Spiralia</taxon>
        <taxon>Gnathifera</taxon>
        <taxon>Rotifera</taxon>
        <taxon>Eurotatoria</taxon>
        <taxon>Bdelloidea</taxon>
        <taxon>Philodinida</taxon>
        <taxon>Philodinidae</taxon>
        <taxon>Rotaria</taxon>
    </lineage>
</organism>
<reference evidence="2" key="1">
    <citation type="submission" date="2021-02" db="EMBL/GenBank/DDBJ databases">
        <authorList>
            <person name="Nowell W R."/>
        </authorList>
    </citation>
    <scope>NUCLEOTIDE SEQUENCE</scope>
</reference>
<feature type="non-terminal residue" evidence="2">
    <location>
        <position position="1"/>
    </location>
</feature>
<evidence type="ECO:0000259" key="1">
    <source>
        <dbReference type="PROSITE" id="PS50235"/>
    </source>
</evidence>
<dbReference type="InterPro" id="IPR001394">
    <property type="entry name" value="Peptidase_C19_UCH"/>
</dbReference>
<dbReference type="SUPFAM" id="SSF54001">
    <property type="entry name" value="Cysteine proteinases"/>
    <property type="match status" value="1"/>
</dbReference>
<dbReference type="Gene3D" id="3.90.70.10">
    <property type="entry name" value="Cysteine proteinases"/>
    <property type="match status" value="1"/>
</dbReference>
<comment type="caution">
    <text evidence="2">The sequence shown here is derived from an EMBL/GenBank/DDBJ whole genome shotgun (WGS) entry which is preliminary data.</text>
</comment>
<evidence type="ECO:0000313" key="3">
    <source>
        <dbReference type="Proteomes" id="UP000681720"/>
    </source>
</evidence>
<dbReference type="InterPro" id="IPR038765">
    <property type="entry name" value="Papain-like_cys_pep_sf"/>
</dbReference>
<dbReference type="InterPro" id="IPR028889">
    <property type="entry name" value="USP"/>
</dbReference>
<dbReference type="GO" id="GO:0016579">
    <property type="term" value="P:protein deubiquitination"/>
    <property type="evidence" value="ECO:0007669"/>
    <property type="project" value="InterPro"/>
</dbReference>
<sequence length="122" mass="14089">MGQHSPKLTTHVDFAQIISRNVACTRSYSRYTLQSFIVFHDEDDDGHYMTFAQHKGDWYRLNDMNITIVRASTVFDDQLKNEPVMLAHFTRPSEIDIFSIALWNIFTNFAPTTTTLPSNLSL</sequence>
<dbReference type="EMBL" id="CAJOBJ010010647">
    <property type="protein sequence ID" value="CAF4155274.1"/>
    <property type="molecule type" value="Genomic_DNA"/>
</dbReference>
<dbReference type="GO" id="GO:0004843">
    <property type="term" value="F:cysteine-type deubiquitinase activity"/>
    <property type="evidence" value="ECO:0007669"/>
    <property type="project" value="InterPro"/>
</dbReference>
<dbReference type="AlphaFoldDB" id="A0A8S2RDZ1"/>
<accession>A0A8S2RDZ1</accession>
<name>A0A8S2RDZ1_9BILA</name>